<feature type="binding site" evidence="5">
    <location>
        <position position="314"/>
    </location>
    <ligand>
        <name>substrate</name>
    </ligand>
</feature>
<comment type="caution">
    <text evidence="5">Lacks conserved residue(s) required for the propagation of feature annotation.</text>
</comment>
<organism evidence="8 9">
    <name type="scientific">Photobacterium proteolyticum</name>
    <dbReference type="NCBI Taxonomy" id="1903952"/>
    <lineage>
        <taxon>Bacteria</taxon>
        <taxon>Pseudomonadati</taxon>
        <taxon>Pseudomonadota</taxon>
        <taxon>Gammaproteobacteria</taxon>
        <taxon>Vibrionales</taxon>
        <taxon>Vibrionaceae</taxon>
        <taxon>Photobacterium</taxon>
    </lineage>
</organism>
<feature type="binding site" evidence="5">
    <location>
        <position position="182"/>
    </location>
    <ligand>
        <name>substrate</name>
    </ligand>
</feature>
<evidence type="ECO:0000259" key="6">
    <source>
        <dbReference type="Pfam" id="PF00206"/>
    </source>
</evidence>
<proteinExistence type="inferred from homology"/>
<dbReference type="STRING" id="1903952.BIT28_20090"/>
<dbReference type="PRINTS" id="PR00149">
    <property type="entry name" value="FUMRATELYASE"/>
</dbReference>
<evidence type="ECO:0000313" key="8">
    <source>
        <dbReference type="EMBL" id="OLQ74173.1"/>
    </source>
</evidence>
<dbReference type="CDD" id="cd01362">
    <property type="entry name" value="Fumarase_classII"/>
    <property type="match status" value="1"/>
</dbReference>
<feature type="domain" description="Fumarase C C-terminal" evidence="7">
    <location>
        <begin position="403"/>
        <end position="455"/>
    </location>
</feature>
<comment type="pathway">
    <text evidence="5">Carbohydrate metabolism; tricarboxylic acid cycle; (S)-malate from fumarate: step 1/1.</text>
</comment>
<dbReference type="GO" id="GO:0004333">
    <property type="term" value="F:fumarate hydratase activity"/>
    <property type="evidence" value="ECO:0007669"/>
    <property type="project" value="UniProtKB-UniRule"/>
</dbReference>
<dbReference type="RefSeq" id="WP_075766196.1">
    <property type="nucleotide sequence ID" value="NZ_MJIL01000085.1"/>
</dbReference>
<evidence type="ECO:0000256" key="4">
    <source>
        <dbReference type="ARBA" id="ARBA00023239"/>
    </source>
</evidence>
<comment type="similarity">
    <text evidence="1 5">Belongs to the class-II fumarase/aspartase family. Fumarase subfamily.</text>
</comment>
<dbReference type="EC" id="4.2.1.2" evidence="5"/>
<dbReference type="UniPathway" id="UPA00223">
    <property type="reaction ID" value="UER01007"/>
</dbReference>
<name>A0A1Q9GI96_9GAMM</name>
<feature type="binding site" evidence="5">
    <location>
        <begin position="99"/>
        <end position="101"/>
    </location>
    <ligand>
        <name>substrate</name>
    </ligand>
</feature>
<comment type="function">
    <text evidence="5">Involved in the TCA cycle. Catalyzes the stereospecific interconversion of fumarate to L-malate.</text>
</comment>
<keyword evidence="9" id="KW-1185">Reference proteome</keyword>
<dbReference type="Gene3D" id="1.10.40.30">
    <property type="entry name" value="Fumarase/aspartase (C-terminal domain)"/>
    <property type="match status" value="1"/>
</dbReference>
<dbReference type="PRINTS" id="PR00145">
    <property type="entry name" value="ARGSUCLYASE"/>
</dbReference>
<dbReference type="Gene3D" id="1.10.275.10">
    <property type="entry name" value="Fumarase/aspartase (N-terminal domain)"/>
    <property type="match status" value="1"/>
</dbReference>
<comment type="miscellaneous">
    <text evidence="5">There are 2 substrate-binding sites: the catalytic A site, and the non-catalytic B site that may play a role in the transfer of substrate or product between the active site and the solvent. Alternatively, the B site may bind allosteric effectors.</text>
</comment>
<evidence type="ECO:0000256" key="5">
    <source>
        <dbReference type="HAMAP-Rule" id="MF_00743"/>
    </source>
</evidence>
<evidence type="ECO:0000256" key="3">
    <source>
        <dbReference type="ARBA" id="ARBA00022532"/>
    </source>
</evidence>
<dbReference type="InterPro" id="IPR022761">
    <property type="entry name" value="Fumarate_lyase_N"/>
</dbReference>
<dbReference type="Gene3D" id="1.20.200.10">
    <property type="entry name" value="Fumarase/aspartase (Central domain)"/>
    <property type="match status" value="1"/>
</dbReference>
<sequence>MSSHYRIEKDSMGDVHVPQDALYQAQTQRAVDNFPISGMTMPKQFIQALAFVKQAAARSNLELKLLEHDIAHAIIDSCQEIIDGQHLEQFPIDVFQTGSGTSSNMNANEVIATLASQKSGKTVSPNDHVNMGQSSNDVIPTTIQVSAALACHFQLFPALQHLIDTIDSKTESVGHVVKTGRTHLMDAMPVTLGQELQGWKIQLEKAQLGITHALENITALAQGGTAVGTGINAEPEFAAIFANNISVSTEINFSCSDNFFYNLGSQDAIVALSGQLKTTAVAVMKISNDLRWMNSGPLAGLGEIELEALQPGSSIMPGKVNPVIPEAAAMVAAQVIGNDTTITVGGQAGNFQLNVMLPVIALNLIQSIELLANASTLLADKAIGSFTVREDNLQLALAKNPILVTALNPVIGYLKAAEIAKKAYKEQRPIIDVAEEETDLSRSELESLLNPKKLTEGGVAH</sequence>
<keyword evidence="3 5" id="KW-0816">Tricarboxylic acid cycle</keyword>
<dbReference type="InterPro" id="IPR024083">
    <property type="entry name" value="Fumarase/histidase_N"/>
</dbReference>
<dbReference type="FunFam" id="1.10.275.10:FF:000001">
    <property type="entry name" value="Fumarate hydratase, mitochondrial"/>
    <property type="match status" value="1"/>
</dbReference>
<comment type="subcellular location">
    <subcellularLocation>
        <location evidence="5">Cytoplasm</location>
    </subcellularLocation>
</comment>
<feature type="active site" description="Proton donor/acceptor" evidence="5">
    <location>
        <position position="183"/>
    </location>
</feature>
<dbReference type="GO" id="GO:0006099">
    <property type="term" value="P:tricarboxylic acid cycle"/>
    <property type="evidence" value="ECO:0007669"/>
    <property type="project" value="UniProtKB-UniRule"/>
</dbReference>
<dbReference type="FunFam" id="1.20.200.10:FF:000001">
    <property type="entry name" value="Fumarate hydratase, mitochondrial"/>
    <property type="match status" value="1"/>
</dbReference>
<dbReference type="PANTHER" id="PTHR11444:SF22">
    <property type="entry name" value="FUMARATE HYDRATASE CLASS II"/>
    <property type="match status" value="1"/>
</dbReference>
<dbReference type="InterPro" id="IPR018951">
    <property type="entry name" value="Fumarase_C_C"/>
</dbReference>
<reference evidence="8 9" key="1">
    <citation type="submission" date="2016-09" db="EMBL/GenBank/DDBJ databases">
        <title>Photobacterium proteolyticum sp. nov. a protease producing bacterium isolated from ocean sediments of Laizhou Bay.</title>
        <authorList>
            <person name="Li Y."/>
        </authorList>
    </citation>
    <scope>NUCLEOTIDE SEQUENCE [LARGE SCALE GENOMIC DNA]</scope>
    <source>
        <strain evidence="8 9">13-12</strain>
    </source>
</reference>
<dbReference type="AlphaFoldDB" id="A0A1Q9GI96"/>
<evidence type="ECO:0000256" key="1">
    <source>
        <dbReference type="ARBA" id="ARBA00009084"/>
    </source>
</evidence>
<dbReference type="Proteomes" id="UP000186905">
    <property type="component" value="Unassembled WGS sequence"/>
</dbReference>
<protein>
    <recommendedName>
        <fullName evidence="5">Fumarate hydratase class II</fullName>
        <shortName evidence="5">Fumarase C</shortName>
        <ecNumber evidence="5">4.2.1.2</ecNumber>
    </recommendedName>
    <alternativeName>
        <fullName evidence="5">Aerobic fumarase</fullName>
    </alternativeName>
    <alternativeName>
        <fullName evidence="5">Iron-independent fumarase</fullName>
    </alternativeName>
</protein>
<keyword evidence="2 5" id="KW-0963">Cytoplasm</keyword>
<dbReference type="PANTHER" id="PTHR11444">
    <property type="entry name" value="ASPARTATEAMMONIA/ARGININOSUCCINATE/ADENYLOSUCCINATE LYASE"/>
    <property type="match status" value="1"/>
</dbReference>
<feature type="binding site" evidence="5">
    <location>
        <begin position="134"/>
        <end position="136"/>
    </location>
    <ligand>
        <name>substrate</name>
    </ligand>
</feature>
<comment type="caution">
    <text evidence="8">The sequence shown here is derived from an EMBL/GenBank/DDBJ whole genome shotgun (WGS) entry which is preliminary data.</text>
</comment>
<evidence type="ECO:0000259" key="7">
    <source>
        <dbReference type="Pfam" id="PF10415"/>
    </source>
</evidence>
<dbReference type="HAMAP" id="MF_00743">
    <property type="entry name" value="FumaraseC"/>
    <property type="match status" value="1"/>
</dbReference>
<feature type="domain" description="Fumarate lyase N-terminal" evidence="6">
    <location>
        <begin position="13"/>
        <end position="337"/>
    </location>
</feature>
<dbReference type="GO" id="GO:0006106">
    <property type="term" value="P:fumarate metabolic process"/>
    <property type="evidence" value="ECO:0007669"/>
    <property type="project" value="InterPro"/>
</dbReference>
<evidence type="ECO:0000313" key="9">
    <source>
        <dbReference type="Proteomes" id="UP000186905"/>
    </source>
</evidence>
<dbReference type="Pfam" id="PF10415">
    <property type="entry name" value="FumaraseC_C"/>
    <property type="match status" value="1"/>
</dbReference>
<comment type="subunit">
    <text evidence="5">Homotetramer.</text>
</comment>
<dbReference type="InterPro" id="IPR005677">
    <property type="entry name" value="Fum_hydII"/>
</dbReference>
<feature type="binding site" evidence="5">
    <location>
        <begin position="319"/>
        <end position="321"/>
    </location>
    <ligand>
        <name>substrate</name>
    </ligand>
</feature>
<gene>
    <name evidence="8" type="primary">aspA</name>
    <name evidence="5" type="synonym">fumC</name>
    <name evidence="8" type="ORF">BIT28_20090</name>
</gene>
<dbReference type="PROSITE" id="PS00163">
    <property type="entry name" value="FUMARATE_LYASES"/>
    <property type="match status" value="1"/>
</dbReference>
<dbReference type="EMBL" id="MJIL01000085">
    <property type="protein sequence ID" value="OLQ74173.1"/>
    <property type="molecule type" value="Genomic_DNA"/>
</dbReference>
<dbReference type="SUPFAM" id="SSF48557">
    <property type="entry name" value="L-aspartase-like"/>
    <property type="match status" value="1"/>
</dbReference>
<dbReference type="GO" id="GO:0005737">
    <property type="term" value="C:cytoplasm"/>
    <property type="evidence" value="ECO:0007669"/>
    <property type="project" value="UniProtKB-SubCell"/>
</dbReference>
<dbReference type="InterPro" id="IPR008948">
    <property type="entry name" value="L-Aspartase-like"/>
</dbReference>
<evidence type="ECO:0000256" key="2">
    <source>
        <dbReference type="ARBA" id="ARBA00022490"/>
    </source>
</evidence>
<feature type="active site" evidence="5">
    <location>
        <position position="313"/>
    </location>
</feature>
<dbReference type="FunFam" id="1.10.40.30:FF:000002">
    <property type="entry name" value="Fumarate hydratase class II"/>
    <property type="match status" value="1"/>
</dbReference>
<feature type="site" description="Important for catalytic activity" evidence="5">
    <location>
        <position position="326"/>
    </location>
</feature>
<dbReference type="OrthoDB" id="9802809at2"/>
<keyword evidence="4 5" id="KW-0456">Lyase</keyword>
<dbReference type="InterPro" id="IPR020557">
    <property type="entry name" value="Fumarate_lyase_CS"/>
</dbReference>
<dbReference type="InterPro" id="IPR000362">
    <property type="entry name" value="Fumarate_lyase_fam"/>
</dbReference>
<comment type="catalytic activity">
    <reaction evidence="5">
        <text>(S)-malate = fumarate + H2O</text>
        <dbReference type="Rhea" id="RHEA:12460"/>
        <dbReference type="ChEBI" id="CHEBI:15377"/>
        <dbReference type="ChEBI" id="CHEBI:15589"/>
        <dbReference type="ChEBI" id="CHEBI:29806"/>
        <dbReference type="EC" id="4.2.1.2"/>
    </reaction>
</comment>
<dbReference type="Pfam" id="PF00206">
    <property type="entry name" value="Lyase_1"/>
    <property type="match status" value="1"/>
</dbReference>
<accession>A0A1Q9GI96</accession>